<comment type="similarity">
    <text evidence="1">Belongs to the Gfa family.</text>
</comment>
<sequence length="342" mass="37765">MLASALHLLGHVLISTTFAFTMITNEEFSLSFRSRLNAVSVSSHVLEKATIKVRCQCGNNAFAVEVERSSPVVRCHCVRCRKFHTSAFASYLKVSRDAIPCDSTSAPVQKYLDSCNEIGPVERLSCGWCNSVLASVPAIETGGPLGGGALLALGCVEDASIPPGLAKEWAHKFEEWKKEESAKWWEAAPSGRPIRGCRAERTLRGGCACGACTFEAWSGSEFQTQHCYCNLCRRLSGSVAQTWIPVYKDGFRWTKEDKLRVVRTTKHGQRHMCTGCGGVMTIVYDDQPYTVWPCAGAIEDDSMPKAEDMSRSLCRAIHICCSMMQPWYELPEDGLPRLKYAG</sequence>
<keyword evidence="2" id="KW-0479">Metal-binding</keyword>
<dbReference type="AlphaFoldDB" id="A0A0G4FBW9"/>
<feature type="chain" id="PRO_5005188384" description="CENP-V/GFA domain-containing protein" evidence="5">
    <location>
        <begin position="20"/>
        <end position="342"/>
    </location>
</feature>
<keyword evidence="4" id="KW-0456">Lyase</keyword>
<keyword evidence="5" id="KW-0732">Signal</keyword>
<evidence type="ECO:0000259" key="6">
    <source>
        <dbReference type="PROSITE" id="PS51891"/>
    </source>
</evidence>
<evidence type="ECO:0000313" key="7">
    <source>
        <dbReference type="EMBL" id="CEM10121.1"/>
    </source>
</evidence>
<dbReference type="Gene3D" id="3.90.1590.10">
    <property type="entry name" value="glutathione-dependent formaldehyde- activating enzyme (gfa)"/>
    <property type="match status" value="2"/>
</dbReference>
<dbReference type="PROSITE" id="PS51891">
    <property type="entry name" value="CENP_V_GFA"/>
    <property type="match status" value="2"/>
</dbReference>
<proteinExistence type="inferred from homology"/>
<feature type="domain" description="CENP-V/GFA" evidence="6">
    <location>
        <begin position="203"/>
        <end position="328"/>
    </location>
</feature>
<evidence type="ECO:0000256" key="3">
    <source>
        <dbReference type="ARBA" id="ARBA00022833"/>
    </source>
</evidence>
<organism evidence="7">
    <name type="scientific">Chromera velia CCMP2878</name>
    <dbReference type="NCBI Taxonomy" id="1169474"/>
    <lineage>
        <taxon>Eukaryota</taxon>
        <taxon>Sar</taxon>
        <taxon>Alveolata</taxon>
        <taxon>Colpodellida</taxon>
        <taxon>Chromeraceae</taxon>
        <taxon>Chromera</taxon>
    </lineage>
</organism>
<dbReference type="SUPFAM" id="SSF51316">
    <property type="entry name" value="Mss4-like"/>
    <property type="match status" value="2"/>
</dbReference>
<reference evidence="7" key="1">
    <citation type="submission" date="2014-11" db="EMBL/GenBank/DDBJ databases">
        <authorList>
            <person name="Otto D Thomas"/>
            <person name="Naeem Raeece"/>
        </authorList>
    </citation>
    <scope>NUCLEOTIDE SEQUENCE</scope>
</reference>
<accession>A0A0G4FBW9</accession>
<keyword evidence="3" id="KW-0862">Zinc</keyword>
<feature type="domain" description="CENP-V/GFA" evidence="6">
    <location>
        <begin position="51"/>
        <end position="170"/>
    </location>
</feature>
<feature type="signal peptide" evidence="5">
    <location>
        <begin position="1"/>
        <end position="19"/>
    </location>
</feature>
<dbReference type="PANTHER" id="PTHR33337:SF40">
    <property type="entry name" value="CENP-V_GFA DOMAIN-CONTAINING PROTEIN-RELATED"/>
    <property type="match status" value="1"/>
</dbReference>
<evidence type="ECO:0000256" key="5">
    <source>
        <dbReference type="SAM" id="SignalP"/>
    </source>
</evidence>
<dbReference type="GO" id="GO:0046872">
    <property type="term" value="F:metal ion binding"/>
    <property type="evidence" value="ECO:0007669"/>
    <property type="project" value="UniProtKB-KW"/>
</dbReference>
<dbReference type="PANTHER" id="PTHR33337">
    <property type="entry name" value="GFA DOMAIN-CONTAINING PROTEIN"/>
    <property type="match status" value="1"/>
</dbReference>
<evidence type="ECO:0000256" key="4">
    <source>
        <dbReference type="ARBA" id="ARBA00023239"/>
    </source>
</evidence>
<evidence type="ECO:0000256" key="2">
    <source>
        <dbReference type="ARBA" id="ARBA00022723"/>
    </source>
</evidence>
<dbReference type="EMBL" id="CDMZ01000249">
    <property type="protein sequence ID" value="CEM10121.1"/>
    <property type="molecule type" value="Genomic_DNA"/>
</dbReference>
<gene>
    <name evidence="7" type="ORF">Cvel_16099</name>
</gene>
<name>A0A0G4FBW9_9ALVE</name>
<dbReference type="InterPro" id="IPR011057">
    <property type="entry name" value="Mss4-like_sf"/>
</dbReference>
<dbReference type="Pfam" id="PF04828">
    <property type="entry name" value="GFA"/>
    <property type="match status" value="2"/>
</dbReference>
<protein>
    <recommendedName>
        <fullName evidence="6">CENP-V/GFA domain-containing protein</fullName>
    </recommendedName>
</protein>
<dbReference type="GO" id="GO:0016846">
    <property type="term" value="F:carbon-sulfur lyase activity"/>
    <property type="evidence" value="ECO:0007669"/>
    <property type="project" value="InterPro"/>
</dbReference>
<dbReference type="InterPro" id="IPR006913">
    <property type="entry name" value="CENP-V/GFA"/>
</dbReference>
<evidence type="ECO:0000256" key="1">
    <source>
        <dbReference type="ARBA" id="ARBA00005495"/>
    </source>
</evidence>
<dbReference type="VEuPathDB" id="CryptoDB:Cvel_16099"/>